<accession>A2C6B7</accession>
<feature type="transmembrane region" description="Helical" evidence="1">
    <location>
        <begin position="87"/>
        <end position="108"/>
    </location>
</feature>
<dbReference type="HOGENOM" id="CLU_2093097_0_0_3"/>
<keyword evidence="1" id="KW-1133">Transmembrane helix</keyword>
<evidence type="ECO:0000313" key="2">
    <source>
        <dbReference type="EMBL" id="ABM77027.1"/>
    </source>
</evidence>
<reference evidence="2 3" key="1">
    <citation type="journal article" date="2007" name="PLoS Genet.">
        <title>Patterns and implications of gene gain and loss in the evolution of Prochlorococcus.</title>
        <authorList>
            <person name="Kettler G.C."/>
            <person name="Martiny A.C."/>
            <person name="Huang K."/>
            <person name="Zucker J."/>
            <person name="Coleman M.L."/>
            <person name="Rodrigue S."/>
            <person name="Chen F."/>
            <person name="Lapidus A."/>
            <person name="Ferriera S."/>
            <person name="Johnson J."/>
            <person name="Steglich C."/>
            <person name="Church G.M."/>
            <person name="Richardson P."/>
            <person name="Chisholm S.W."/>
        </authorList>
    </citation>
    <scope>NUCLEOTIDE SEQUENCE [LARGE SCALE GENOMIC DNA]</scope>
    <source>
        <strain evidence="2 3">MIT 9303</strain>
    </source>
</reference>
<dbReference type="Proteomes" id="UP000002274">
    <property type="component" value="Chromosome"/>
</dbReference>
<proteinExistence type="predicted"/>
<dbReference type="BioCyc" id="PMAR59922:G1G80-262-MONOMER"/>
<feature type="transmembrane region" description="Helical" evidence="1">
    <location>
        <begin position="48"/>
        <end position="75"/>
    </location>
</feature>
<feature type="transmembrane region" description="Helical" evidence="1">
    <location>
        <begin position="21"/>
        <end position="42"/>
    </location>
</feature>
<sequence length="118" mass="12424">MAIRSTRAGFTQAKFNDDASSLVIFEIIVIAVAFGIGMQSWWWGGGIFLGGVIVMVTPILNILFCIAMTALWAAAGFHIGEAIDQEGANYVIAVIAGLIALGAHLGAIEWAEDLGAKD</sequence>
<dbReference type="EMBL" id="CP000554">
    <property type="protein sequence ID" value="ABM77027.1"/>
    <property type="molecule type" value="Genomic_DNA"/>
</dbReference>
<protein>
    <submittedName>
        <fullName evidence="2">Uncharacterized protein</fullName>
    </submittedName>
</protein>
<organism evidence="2 3">
    <name type="scientific">Prochlorococcus marinus (strain MIT 9303)</name>
    <dbReference type="NCBI Taxonomy" id="59922"/>
    <lineage>
        <taxon>Bacteria</taxon>
        <taxon>Bacillati</taxon>
        <taxon>Cyanobacteriota</taxon>
        <taxon>Cyanophyceae</taxon>
        <taxon>Synechococcales</taxon>
        <taxon>Prochlorococcaceae</taxon>
        <taxon>Prochlorococcus</taxon>
    </lineage>
</organism>
<dbReference type="RefSeq" id="WP_011824955.1">
    <property type="nucleotide sequence ID" value="NC_008820.1"/>
</dbReference>
<dbReference type="KEGG" id="pmf:P9303_02721"/>
<gene>
    <name evidence="2" type="ordered locus">P9303_02721</name>
</gene>
<keyword evidence="1" id="KW-0472">Membrane</keyword>
<name>A2C6B7_PROM3</name>
<evidence type="ECO:0000313" key="3">
    <source>
        <dbReference type="Proteomes" id="UP000002274"/>
    </source>
</evidence>
<dbReference type="AlphaFoldDB" id="A2C6B7"/>
<keyword evidence="1" id="KW-0812">Transmembrane</keyword>
<evidence type="ECO:0000256" key="1">
    <source>
        <dbReference type="SAM" id="Phobius"/>
    </source>
</evidence>